<feature type="region of interest" description="Disordered" evidence="1">
    <location>
        <begin position="84"/>
        <end position="106"/>
    </location>
</feature>
<feature type="compositionally biased region" description="Basic and acidic residues" evidence="1">
    <location>
        <begin position="93"/>
        <end position="106"/>
    </location>
</feature>
<keyword evidence="2" id="KW-0812">Transmembrane</keyword>
<name>A0A1C6T476_9ACTN</name>
<proteinExistence type="predicted"/>
<keyword evidence="2" id="KW-1133">Transmembrane helix</keyword>
<keyword evidence="2" id="KW-0472">Membrane</keyword>
<dbReference type="EMBL" id="FMHV01000002">
    <property type="protein sequence ID" value="SCL36630.1"/>
    <property type="molecule type" value="Genomic_DNA"/>
</dbReference>
<feature type="transmembrane region" description="Helical" evidence="2">
    <location>
        <begin position="41"/>
        <end position="61"/>
    </location>
</feature>
<gene>
    <name evidence="3" type="ORF">GA0070624_5606</name>
</gene>
<evidence type="ECO:0000313" key="4">
    <source>
        <dbReference type="Proteomes" id="UP000199413"/>
    </source>
</evidence>
<dbReference type="AlphaFoldDB" id="A0A1C6T476"/>
<accession>A0A1C6T476</accession>
<reference evidence="4" key="1">
    <citation type="submission" date="2016-06" db="EMBL/GenBank/DDBJ databases">
        <authorList>
            <person name="Varghese N."/>
            <person name="Submissions Spin"/>
        </authorList>
    </citation>
    <scope>NUCLEOTIDE SEQUENCE [LARGE SCALE GENOMIC DNA]</scope>
    <source>
        <strain evidence="4">DSM 45431</strain>
    </source>
</reference>
<sequence>MAGERVASVAAARSDSPRGRAAWRHPWVARCSYREGMSTPVWLLVALVAVVVAGTATVVLLRRANRRRPLTREEKLAAAAAAVRQLRRSGPRPHRDTFERGAHPPDRYSAAFLENSAYGDAAGHGGGSGGDGSGSY</sequence>
<dbReference type="STRING" id="568872.GA0070624_5606"/>
<evidence type="ECO:0000256" key="2">
    <source>
        <dbReference type="SAM" id="Phobius"/>
    </source>
</evidence>
<dbReference type="Proteomes" id="UP000199413">
    <property type="component" value="Unassembled WGS sequence"/>
</dbReference>
<keyword evidence="4" id="KW-1185">Reference proteome</keyword>
<evidence type="ECO:0000313" key="3">
    <source>
        <dbReference type="EMBL" id="SCL36630.1"/>
    </source>
</evidence>
<evidence type="ECO:0000256" key="1">
    <source>
        <dbReference type="SAM" id="MobiDB-lite"/>
    </source>
</evidence>
<organism evidence="3 4">
    <name type="scientific">Micromonospora rhizosphaerae</name>
    <dbReference type="NCBI Taxonomy" id="568872"/>
    <lineage>
        <taxon>Bacteria</taxon>
        <taxon>Bacillati</taxon>
        <taxon>Actinomycetota</taxon>
        <taxon>Actinomycetes</taxon>
        <taxon>Micromonosporales</taxon>
        <taxon>Micromonosporaceae</taxon>
        <taxon>Micromonospora</taxon>
    </lineage>
</organism>
<protein>
    <submittedName>
        <fullName evidence="3">Uncharacterized protein</fullName>
    </submittedName>
</protein>